<dbReference type="RefSeq" id="WP_076534425.1">
    <property type="nucleotide sequence ID" value="NZ_FOAC01000003.1"/>
</dbReference>
<reference evidence="1 2" key="1">
    <citation type="submission" date="2017-01" db="EMBL/GenBank/DDBJ databases">
        <authorList>
            <person name="Mah S.A."/>
            <person name="Swanson W.J."/>
            <person name="Moy G.W."/>
            <person name="Vacquier V.D."/>
        </authorList>
    </citation>
    <scope>NUCLEOTIDE SEQUENCE [LARGE SCALE GENOMIC DNA]</scope>
    <source>
        <strain evidence="1 2">DSM 29590</strain>
    </source>
</reference>
<evidence type="ECO:0008006" key="3">
    <source>
        <dbReference type="Google" id="ProtNLM"/>
    </source>
</evidence>
<dbReference type="SUPFAM" id="SSF75005">
    <property type="entry name" value="Arabinanase/levansucrase/invertase"/>
    <property type="match status" value="1"/>
</dbReference>
<dbReference type="Proteomes" id="UP000186019">
    <property type="component" value="Unassembled WGS sequence"/>
</dbReference>
<proteinExistence type="predicted"/>
<dbReference type="AlphaFoldDB" id="A0A1N7H4R9"/>
<keyword evidence="2" id="KW-1185">Reference proteome</keyword>
<dbReference type="OrthoDB" id="7064503at2"/>
<dbReference type="EMBL" id="FTNV01000002">
    <property type="protein sequence ID" value="SIS19771.1"/>
    <property type="molecule type" value="Genomic_DNA"/>
</dbReference>
<accession>A0A1N7H4R9</accession>
<name>A0A1N7H4R9_9RHOB</name>
<evidence type="ECO:0000313" key="1">
    <source>
        <dbReference type="EMBL" id="SIS19771.1"/>
    </source>
</evidence>
<protein>
    <recommendedName>
        <fullName evidence="3">Glycosyl hydrolases family 43</fullName>
    </recommendedName>
</protein>
<dbReference type="Gene3D" id="2.115.10.20">
    <property type="entry name" value="Glycosyl hydrolase domain, family 43"/>
    <property type="match status" value="2"/>
</dbReference>
<gene>
    <name evidence="1" type="ORF">SAMN05421666_2492</name>
</gene>
<dbReference type="STRING" id="573024.SAMN05216208_2827"/>
<organism evidence="1 2">
    <name type="scientific">Roseovarius nanhaiticus</name>
    <dbReference type="NCBI Taxonomy" id="573024"/>
    <lineage>
        <taxon>Bacteria</taxon>
        <taxon>Pseudomonadati</taxon>
        <taxon>Pseudomonadota</taxon>
        <taxon>Alphaproteobacteria</taxon>
        <taxon>Rhodobacterales</taxon>
        <taxon>Roseobacteraceae</taxon>
        <taxon>Roseovarius</taxon>
    </lineage>
</organism>
<sequence length="320" mass="35614">MSWQKIGLVFCPDGSSDWARHSFMTPTPWMRDADTIRLFGGMRDDNGISRIGWVDVDAADPTHVQAVSPTPVLDLGAPGMFDDNGLILGDVLEVSHDELRLYYVGFQLVEKAKFLAFTGVAISRDRGDTFVRFQPTPILDRCTDGTFIGALHSISKMAGGGYRAWISRGRGWQTLQGRQYPKYDCWTLTSTDGLHFDNAAAQQIITPNSDEYRIGRPRANQLADGTWELRATSDTLSKQYASYRFTSVDGVRFDRTEDVELPRGNSGSWDSDMTCYPAHIAAPDGTRYLFYNGNDMGRTGVGVARWDVDNGEIPVLSLRS</sequence>
<dbReference type="InterPro" id="IPR023296">
    <property type="entry name" value="Glyco_hydro_beta-prop_sf"/>
</dbReference>
<evidence type="ECO:0000313" key="2">
    <source>
        <dbReference type="Proteomes" id="UP000186019"/>
    </source>
</evidence>